<evidence type="ECO:0000313" key="2">
    <source>
        <dbReference type="Proteomes" id="UP000754883"/>
    </source>
</evidence>
<reference evidence="1 2" key="2">
    <citation type="submission" date="2021-10" db="EMBL/GenBank/DDBJ databases">
        <authorList>
            <person name="Piombo E."/>
        </authorList>
    </citation>
    <scope>NUCLEOTIDE SEQUENCE [LARGE SCALE GENOMIC DNA]</scope>
</reference>
<protein>
    <submittedName>
        <fullName evidence="1">Uncharacterized protein</fullName>
    </submittedName>
</protein>
<organism evidence="1 2">
    <name type="scientific">Clonostachys byssicola</name>
    <dbReference type="NCBI Taxonomy" id="160290"/>
    <lineage>
        <taxon>Eukaryota</taxon>
        <taxon>Fungi</taxon>
        <taxon>Dikarya</taxon>
        <taxon>Ascomycota</taxon>
        <taxon>Pezizomycotina</taxon>
        <taxon>Sordariomycetes</taxon>
        <taxon>Hypocreomycetidae</taxon>
        <taxon>Hypocreales</taxon>
        <taxon>Bionectriaceae</taxon>
        <taxon>Clonostachys</taxon>
    </lineage>
</organism>
<name>A0A9N9U980_9HYPO</name>
<comment type="caution">
    <text evidence="1">The sequence shown here is derived from an EMBL/GenBank/DDBJ whole genome shotgun (WGS) entry which is preliminary data.</text>
</comment>
<sequence length="94" mass="10255">MNGVDAVFITLGEVLRITMGQCVENGTLLGRIWQYVFENLCYRVRQVATDIYRSQHLCNLTSGLPTMTYALTGSDGPESPDTLLLGIISSQIGG</sequence>
<keyword evidence="2" id="KW-1185">Reference proteome</keyword>
<proteinExistence type="predicted"/>
<dbReference type="Proteomes" id="UP000754883">
    <property type="component" value="Unassembled WGS sequence"/>
</dbReference>
<gene>
    <name evidence="1" type="ORF">CBYS24578_00009532</name>
</gene>
<reference evidence="2" key="1">
    <citation type="submission" date="2019-06" db="EMBL/GenBank/DDBJ databases">
        <authorList>
            <person name="Broberg M."/>
        </authorList>
    </citation>
    <scope>NUCLEOTIDE SEQUENCE [LARGE SCALE GENOMIC DNA]</scope>
</reference>
<dbReference type="EMBL" id="CABFNO020001328">
    <property type="protein sequence ID" value="CAG9981965.1"/>
    <property type="molecule type" value="Genomic_DNA"/>
</dbReference>
<accession>A0A9N9U980</accession>
<dbReference type="OrthoDB" id="5158044at2759"/>
<evidence type="ECO:0000313" key="1">
    <source>
        <dbReference type="EMBL" id="CAG9981965.1"/>
    </source>
</evidence>
<dbReference type="AlphaFoldDB" id="A0A9N9U980"/>